<accession>A0A378RIW5</accession>
<dbReference type="Proteomes" id="UP000255024">
    <property type="component" value="Unassembled WGS sequence"/>
</dbReference>
<protein>
    <submittedName>
        <fullName evidence="1">Uncharacterized protein</fullName>
    </submittedName>
</protein>
<dbReference type="EMBL" id="UGQL01000001">
    <property type="protein sequence ID" value="STZ26996.1"/>
    <property type="molecule type" value="Genomic_DNA"/>
</dbReference>
<name>A0A378RIW5_MYROD</name>
<proteinExistence type="predicted"/>
<dbReference type="AlphaFoldDB" id="A0A378RIW5"/>
<reference evidence="1 2" key="1">
    <citation type="submission" date="2018-06" db="EMBL/GenBank/DDBJ databases">
        <authorList>
            <consortium name="Pathogen Informatics"/>
            <person name="Doyle S."/>
        </authorList>
    </citation>
    <scope>NUCLEOTIDE SEQUENCE [LARGE SCALE GENOMIC DNA]</scope>
    <source>
        <strain evidence="1 2">NCTC11179</strain>
    </source>
</reference>
<organism evidence="1 2">
    <name type="scientific">Myroides odoratus</name>
    <name type="common">Flavobacterium odoratum</name>
    <dbReference type="NCBI Taxonomy" id="256"/>
    <lineage>
        <taxon>Bacteria</taxon>
        <taxon>Pseudomonadati</taxon>
        <taxon>Bacteroidota</taxon>
        <taxon>Flavobacteriia</taxon>
        <taxon>Flavobacteriales</taxon>
        <taxon>Flavobacteriaceae</taxon>
        <taxon>Myroides</taxon>
    </lineage>
</organism>
<keyword evidence="2" id="KW-1185">Reference proteome</keyword>
<dbReference type="RefSeq" id="WP_115090027.1">
    <property type="nucleotide sequence ID" value="NZ_CP068107.1"/>
</dbReference>
<evidence type="ECO:0000313" key="1">
    <source>
        <dbReference type="EMBL" id="STZ26996.1"/>
    </source>
</evidence>
<evidence type="ECO:0000313" key="2">
    <source>
        <dbReference type="Proteomes" id="UP000255024"/>
    </source>
</evidence>
<sequence>MIENLFSNIHRMLLCLGIFLLGSTILSAQSLNQDELTAVKMWLDEDGDTSLYIKVSAACNNYDGKRAFDYIGLPSAITLKLKNDLGEANFVYEHPWYESSMLMFYSEAVWFKTYDWKQAVFIPLFYCSQRHGATMPLSYLILYDQHMQVVHLSFECKPEVWGSCTPVFKKRNIKSQLRQLPDELQADFTRYIEKTYTTREDLYPNHMTFKQKKYKDWNLESVVSIVEASYPHELLRRLHTFIEDQKWALAEAYLNEFEYLYIQEEGVVIIAGFRTSKQSFQEEIQRYVQHNSTEEEKLLRQASRYVEDGDFQRGYQLYKAILEEFKSQ</sequence>
<gene>
    <name evidence="1" type="ORF">NCTC11179_00523</name>
</gene>